<dbReference type="Proteomes" id="UP001208570">
    <property type="component" value="Unassembled WGS sequence"/>
</dbReference>
<dbReference type="PROSITE" id="PS00615">
    <property type="entry name" value="C_TYPE_LECTIN_1"/>
    <property type="match status" value="1"/>
</dbReference>
<proteinExistence type="predicted"/>
<reference evidence="3" key="1">
    <citation type="journal article" date="2023" name="Mol. Biol. Evol.">
        <title>Third-Generation Sequencing Reveals the Adaptive Role of the Epigenome in Three Deep-Sea Polychaetes.</title>
        <authorList>
            <person name="Perez M."/>
            <person name="Aroh O."/>
            <person name="Sun Y."/>
            <person name="Lan Y."/>
            <person name="Juniper S.K."/>
            <person name="Young C.R."/>
            <person name="Angers B."/>
            <person name="Qian P.Y."/>
        </authorList>
    </citation>
    <scope>NUCLEOTIDE SEQUENCE</scope>
    <source>
        <strain evidence="3">P08H-3</strain>
    </source>
</reference>
<dbReference type="InterPro" id="IPR016187">
    <property type="entry name" value="CTDL_fold"/>
</dbReference>
<evidence type="ECO:0000313" key="3">
    <source>
        <dbReference type="EMBL" id="KAK2141243.1"/>
    </source>
</evidence>
<dbReference type="PROSITE" id="PS50041">
    <property type="entry name" value="C_TYPE_LECTIN_2"/>
    <property type="match status" value="1"/>
</dbReference>
<sequence>MFLAFRCLMLVVFACRLILCPPDDHCHRQTFNEISNRSYTGDVLIREGPWPVTKCRRLCRRYLECWFFTIVWANDKYGTCNIYHGVWNSTQIVQKQDVSLYVPCPDGFQWNIKVKRCYTAEIYGPIQGYDAVNSCANILPGSFPVEPRNNAQMNHIKEVGGNFSIWLGMRKPDNFSDVHEFRYYSDGMPLEFEYWFQHNPNNFNNNEYCVVTTPENDHRWNDVKCILRRNLLCQL</sequence>
<dbReference type="InterPro" id="IPR001304">
    <property type="entry name" value="C-type_lectin-like"/>
</dbReference>
<dbReference type="Gene3D" id="3.10.100.10">
    <property type="entry name" value="Mannose-Binding Protein A, subunit A"/>
    <property type="match status" value="1"/>
</dbReference>
<keyword evidence="4" id="KW-1185">Reference proteome</keyword>
<protein>
    <recommendedName>
        <fullName evidence="2">C-type lectin domain-containing protein</fullName>
    </recommendedName>
</protein>
<dbReference type="SMART" id="SM00034">
    <property type="entry name" value="CLECT"/>
    <property type="match status" value="1"/>
</dbReference>
<organism evidence="3 4">
    <name type="scientific">Paralvinella palmiformis</name>
    <dbReference type="NCBI Taxonomy" id="53620"/>
    <lineage>
        <taxon>Eukaryota</taxon>
        <taxon>Metazoa</taxon>
        <taxon>Spiralia</taxon>
        <taxon>Lophotrochozoa</taxon>
        <taxon>Annelida</taxon>
        <taxon>Polychaeta</taxon>
        <taxon>Sedentaria</taxon>
        <taxon>Canalipalpata</taxon>
        <taxon>Terebellida</taxon>
        <taxon>Terebelliformia</taxon>
        <taxon>Alvinellidae</taxon>
        <taxon>Paralvinella</taxon>
    </lineage>
</organism>
<comment type="caution">
    <text evidence="3">The sequence shown here is derived from an EMBL/GenBank/DDBJ whole genome shotgun (WGS) entry which is preliminary data.</text>
</comment>
<evidence type="ECO:0000313" key="4">
    <source>
        <dbReference type="Proteomes" id="UP001208570"/>
    </source>
</evidence>
<dbReference type="Pfam" id="PF00059">
    <property type="entry name" value="Lectin_C"/>
    <property type="match status" value="1"/>
</dbReference>
<dbReference type="EMBL" id="JAODUP010001134">
    <property type="protein sequence ID" value="KAK2141243.1"/>
    <property type="molecule type" value="Genomic_DNA"/>
</dbReference>
<name>A0AAD9IVC3_9ANNE</name>
<accession>A0AAD9IVC3</accession>
<gene>
    <name evidence="3" type="ORF">LSH36_1134g00004</name>
</gene>
<keyword evidence="1" id="KW-1015">Disulfide bond</keyword>
<evidence type="ECO:0000256" key="1">
    <source>
        <dbReference type="ARBA" id="ARBA00023157"/>
    </source>
</evidence>
<evidence type="ECO:0000259" key="2">
    <source>
        <dbReference type="PROSITE" id="PS50041"/>
    </source>
</evidence>
<dbReference type="InterPro" id="IPR018378">
    <property type="entry name" value="C-type_lectin_CS"/>
</dbReference>
<dbReference type="AlphaFoldDB" id="A0AAD9IVC3"/>
<dbReference type="InterPro" id="IPR016186">
    <property type="entry name" value="C-type_lectin-like/link_sf"/>
</dbReference>
<dbReference type="SUPFAM" id="SSF56436">
    <property type="entry name" value="C-type lectin-like"/>
    <property type="match status" value="1"/>
</dbReference>
<feature type="domain" description="C-type lectin" evidence="2">
    <location>
        <begin position="116"/>
        <end position="234"/>
    </location>
</feature>